<dbReference type="PANTHER" id="PTHR10271">
    <property type="entry name" value="INTERFERON-INDUCED PROTEIN WITH TETRATRICOPEPTIDE REPEATS"/>
    <property type="match status" value="1"/>
</dbReference>
<proteinExistence type="inferred from homology"/>
<feature type="repeat" description="TPR" evidence="4">
    <location>
        <begin position="179"/>
        <end position="212"/>
    </location>
</feature>
<dbReference type="InterPro" id="IPR019734">
    <property type="entry name" value="TPR_rpt"/>
</dbReference>
<dbReference type="Gene3D" id="1.25.40.10">
    <property type="entry name" value="Tetratricopeptide repeat domain"/>
    <property type="match status" value="3"/>
</dbReference>
<keyword evidence="6" id="KW-1185">Reference proteome</keyword>
<name>A0ABN9B6P1_9NEOB</name>
<comment type="caution">
    <text evidence="5">The sequence shown here is derived from an EMBL/GenBank/DDBJ whole genome shotgun (WGS) entry which is preliminary data.</text>
</comment>
<evidence type="ECO:0000256" key="1">
    <source>
        <dbReference type="ARBA" id="ARBA00022737"/>
    </source>
</evidence>
<accession>A0ABN9B6P1</accession>
<dbReference type="SUPFAM" id="SSF48452">
    <property type="entry name" value="TPR-like"/>
    <property type="match status" value="3"/>
</dbReference>
<dbReference type="PANTHER" id="PTHR10271:SF0">
    <property type="entry name" value="INTERFERON-INDUCED PROTEIN WITH TETRATRICOPEPTIDE REPEATS 5"/>
    <property type="match status" value="1"/>
</dbReference>
<comment type="similarity">
    <text evidence="3">Belongs to the IFIT family.</text>
</comment>
<dbReference type="InterPro" id="IPR011990">
    <property type="entry name" value="TPR-like_helical_dom_sf"/>
</dbReference>
<keyword evidence="1" id="KW-0677">Repeat</keyword>
<evidence type="ECO:0000256" key="4">
    <source>
        <dbReference type="PROSITE-ProRule" id="PRU00339"/>
    </source>
</evidence>
<evidence type="ECO:0000256" key="2">
    <source>
        <dbReference type="ARBA" id="ARBA00022803"/>
    </source>
</evidence>
<keyword evidence="2 4" id="KW-0802">TPR repeat</keyword>
<organism evidence="5 6">
    <name type="scientific">Staurois parvus</name>
    <dbReference type="NCBI Taxonomy" id="386267"/>
    <lineage>
        <taxon>Eukaryota</taxon>
        <taxon>Metazoa</taxon>
        <taxon>Chordata</taxon>
        <taxon>Craniata</taxon>
        <taxon>Vertebrata</taxon>
        <taxon>Euteleostomi</taxon>
        <taxon>Amphibia</taxon>
        <taxon>Batrachia</taxon>
        <taxon>Anura</taxon>
        <taxon>Neobatrachia</taxon>
        <taxon>Ranoidea</taxon>
        <taxon>Ranidae</taxon>
        <taxon>Staurois</taxon>
    </lineage>
</organism>
<dbReference type="EMBL" id="CATNWA010002574">
    <property type="protein sequence ID" value="CAI9543247.1"/>
    <property type="molecule type" value="Genomic_DNA"/>
</dbReference>
<dbReference type="InterPro" id="IPR013105">
    <property type="entry name" value="TPR_2"/>
</dbReference>
<feature type="repeat" description="TPR" evidence="4">
    <location>
        <begin position="364"/>
        <end position="397"/>
    </location>
</feature>
<dbReference type="Pfam" id="PF13432">
    <property type="entry name" value="TPR_16"/>
    <property type="match status" value="1"/>
</dbReference>
<protein>
    <submittedName>
        <fullName evidence="5">Uncharacterized protein</fullName>
    </submittedName>
</protein>
<dbReference type="Pfam" id="PF07719">
    <property type="entry name" value="TPR_2"/>
    <property type="match status" value="1"/>
</dbReference>
<sequence>MKKLCSSSKNAEAQIQESSKSEDADVKRTVMYGNFAWVFFHQNQFIKSLTYAKKVRTILKQYESPPRKQTLLLDIYGEQGWTYLSFTGKYYQRAAECFEKALELDPEDPESNSGLPWLCIEWKVSDTVATQKTNERAVNLNPSDTVVKVLLALKYLYMKNHDQGAMLIEQALQEQPESPYVLRYVATFYKRRGQIDNAIAIFKKILTLTPTSCAVYYQLGTCFKQLIRMPKALKGQSTHDNRQQNAEAIANAIFYSEKAVELNRSSVAAHNLLINVYMKTNEYQKAKEVFGKALTIKSMRCEEKQELHLSWAQYLMNSRKSESEAVRHFKEVIKIQSETWFRGTAIKKLQSLAETMIVQNAMDATGHALLGYIHQQRGQDIAALEYYEKALLLDPDNQEYLEACSALQATLS</sequence>
<evidence type="ECO:0000256" key="3">
    <source>
        <dbReference type="ARBA" id="ARBA00038336"/>
    </source>
</evidence>
<dbReference type="Pfam" id="PF13181">
    <property type="entry name" value="TPR_8"/>
    <property type="match status" value="2"/>
</dbReference>
<feature type="repeat" description="TPR" evidence="4">
    <location>
        <begin position="267"/>
        <end position="300"/>
    </location>
</feature>
<reference evidence="5" key="1">
    <citation type="submission" date="2023-05" db="EMBL/GenBank/DDBJ databases">
        <authorList>
            <person name="Stuckert A."/>
        </authorList>
    </citation>
    <scope>NUCLEOTIDE SEQUENCE</scope>
</reference>
<dbReference type="SMART" id="SM00028">
    <property type="entry name" value="TPR"/>
    <property type="match status" value="6"/>
</dbReference>
<dbReference type="PROSITE" id="PS50005">
    <property type="entry name" value="TPR"/>
    <property type="match status" value="3"/>
</dbReference>
<dbReference type="Proteomes" id="UP001162483">
    <property type="component" value="Unassembled WGS sequence"/>
</dbReference>
<gene>
    <name evidence="5" type="ORF">SPARVUS_LOCUS2247265</name>
</gene>
<evidence type="ECO:0000313" key="6">
    <source>
        <dbReference type="Proteomes" id="UP001162483"/>
    </source>
</evidence>
<evidence type="ECO:0000313" key="5">
    <source>
        <dbReference type="EMBL" id="CAI9543247.1"/>
    </source>
</evidence>